<feature type="domain" description="Zinc finger PHD-type" evidence="5">
    <location>
        <begin position="703"/>
        <end position="769"/>
    </location>
</feature>
<dbReference type="InterPro" id="IPR054483">
    <property type="entry name" value="DC1-like_CT"/>
</dbReference>
<dbReference type="Proteomes" id="UP000029121">
    <property type="component" value="Unassembled WGS sequence"/>
</dbReference>
<gene>
    <name evidence="6" type="ORF">CARUB_v10012197mg</name>
</gene>
<feature type="domain" description="Zinc finger PHD-type" evidence="5">
    <location>
        <begin position="384"/>
        <end position="444"/>
    </location>
</feature>
<dbReference type="SUPFAM" id="SSF57889">
    <property type="entry name" value="Cysteine-rich domain"/>
    <property type="match status" value="4"/>
</dbReference>
<accession>R0I9W6</accession>
<name>R0I9W6_9BRAS</name>
<evidence type="ECO:0000313" key="7">
    <source>
        <dbReference type="Proteomes" id="UP000029121"/>
    </source>
</evidence>
<dbReference type="GO" id="GO:0008270">
    <property type="term" value="F:zinc ion binding"/>
    <property type="evidence" value="ECO:0007669"/>
    <property type="project" value="UniProtKB-KW"/>
</dbReference>
<evidence type="ECO:0000256" key="3">
    <source>
        <dbReference type="ARBA" id="ARBA00022771"/>
    </source>
</evidence>
<proteinExistence type="predicted"/>
<dbReference type="SMART" id="SM00249">
    <property type="entry name" value="PHD"/>
    <property type="match status" value="3"/>
</dbReference>
<keyword evidence="2" id="KW-0677">Repeat</keyword>
<evidence type="ECO:0000259" key="5">
    <source>
        <dbReference type="SMART" id="SM00249"/>
    </source>
</evidence>
<dbReference type="InterPro" id="IPR046349">
    <property type="entry name" value="C1-like_sf"/>
</dbReference>
<organism evidence="6 7">
    <name type="scientific">Capsella rubella</name>
    <dbReference type="NCBI Taxonomy" id="81985"/>
    <lineage>
        <taxon>Eukaryota</taxon>
        <taxon>Viridiplantae</taxon>
        <taxon>Streptophyta</taxon>
        <taxon>Embryophyta</taxon>
        <taxon>Tracheophyta</taxon>
        <taxon>Spermatophyta</taxon>
        <taxon>Magnoliopsida</taxon>
        <taxon>eudicotyledons</taxon>
        <taxon>Gunneridae</taxon>
        <taxon>Pentapetalae</taxon>
        <taxon>rosids</taxon>
        <taxon>malvids</taxon>
        <taxon>Brassicales</taxon>
        <taxon>Brassicaceae</taxon>
        <taxon>Camelineae</taxon>
        <taxon>Capsella</taxon>
    </lineage>
</organism>
<keyword evidence="4" id="KW-0862">Zinc</keyword>
<sequence>MDLDSQPKPESKLISLIKQIIYVANSIPESPFVSLITQMISLIGSTESDPELMSLSTQIFSFAYSMDTDSELVSLITQLINFVTFTCSEQEAEQEPEAKLISLITHQLLPLIDTKYWKTDHDLRIVSEITQIVYLVRSIDFDSQPKPESELMSLVTQTISLFNSMDLDSQPGPLRNAISLISQKLHSRIFSRYMYFEYKPLFHKVFGLEPVPELLLLIHQILSLVASMSLEWKNLTYVCPQVEVCLKEGKFHVDEEVSWRIPNKWDCLPLNWEKFMLQGEEAAAMHFRCLSCNGENHKEYNKAAGEIKHPLHPKHSLKLVLLKGYTTRECYCCDEDLLKLFYYCLACDYAMNIACVEKPRVLSVDYPKWHEHTLALFPRNTSVICSVCALSHTSCPFYICPPCDFVVHQSCISLPRVIRISRHPHRISFTPSFEQGDWSCGVCRIKIDNDYGGYSCIKDGCPYGVHSRCATQGNVWDGKELEGEPEEDIEEVEPFVRISDGIIQHFSHQHHHLRLDENTYRDYDENKQCQACITPIYYGNIYSCMQCDFILHEACASFPRKLHHPIHPHLLTLVGGNDGVMSLTKSCSACPWLCTAGFFYSCSEEECLYFKLHVQCAIISEPLVHESHMHPLFLTSKPGEWRICSLCDEISQPPITNETFNCIECDFALCFKCATLPQYVRYKHDSHMLALTYGKETSTVTYWCEVCETKINPRDRFYICDEYCCVTLHVECLIGKDLYMKSGSSWYFFSKKVRLLPNNMSRPICSNCKNRCPQKVVFHHYGLVFCSTLCIRELLS</sequence>
<dbReference type="EMBL" id="KB870805">
    <property type="protein sequence ID" value="EOA39219.1"/>
    <property type="molecule type" value="Genomic_DNA"/>
</dbReference>
<keyword evidence="7" id="KW-1185">Reference proteome</keyword>
<dbReference type="Pfam" id="PF22926">
    <property type="entry name" value="C1-like_CT"/>
    <property type="match status" value="1"/>
</dbReference>
<dbReference type="InterPro" id="IPR004146">
    <property type="entry name" value="DC1"/>
</dbReference>
<keyword evidence="3" id="KW-0863">Zinc-finger</keyword>
<evidence type="ECO:0000256" key="4">
    <source>
        <dbReference type="ARBA" id="ARBA00022833"/>
    </source>
</evidence>
<dbReference type="Pfam" id="PF03107">
    <property type="entry name" value="C1_2"/>
    <property type="match status" value="7"/>
</dbReference>
<protein>
    <recommendedName>
        <fullName evidence="5">Zinc finger PHD-type domain-containing protein</fullName>
    </recommendedName>
</protein>
<feature type="domain" description="Zinc finger PHD-type" evidence="5">
    <location>
        <begin position="528"/>
        <end position="591"/>
    </location>
</feature>
<evidence type="ECO:0000256" key="1">
    <source>
        <dbReference type="ARBA" id="ARBA00022723"/>
    </source>
</evidence>
<dbReference type="AlphaFoldDB" id="R0I9W6"/>
<dbReference type="InterPro" id="IPR001965">
    <property type="entry name" value="Znf_PHD"/>
</dbReference>
<keyword evidence="1" id="KW-0479">Metal-binding</keyword>
<dbReference type="InterPro" id="IPR053192">
    <property type="entry name" value="Vacuole_Formation_Reg"/>
</dbReference>
<reference evidence="7" key="1">
    <citation type="journal article" date="2013" name="Nat. Genet.">
        <title>The Capsella rubella genome and the genomic consequences of rapid mating system evolution.</title>
        <authorList>
            <person name="Slotte T."/>
            <person name="Hazzouri K.M."/>
            <person name="Agren J.A."/>
            <person name="Koenig D."/>
            <person name="Maumus F."/>
            <person name="Guo Y.L."/>
            <person name="Steige K."/>
            <person name="Platts A.E."/>
            <person name="Escobar J.S."/>
            <person name="Newman L.K."/>
            <person name="Wang W."/>
            <person name="Mandakova T."/>
            <person name="Vello E."/>
            <person name="Smith L.M."/>
            <person name="Henz S.R."/>
            <person name="Steffen J."/>
            <person name="Takuno S."/>
            <person name="Brandvain Y."/>
            <person name="Coop G."/>
            <person name="Andolfatto P."/>
            <person name="Hu T.T."/>
            <person name="Blanchette M."/>
            <person name="Clark R.M."/>
            <person name="Quesneville H."/>
            <person name="Nordborg M."/>
            <person name="Gaut B.S."/>
            <person name="Lysak M.A."/>
            <person name="Jenkins J."/>
            <person name="Grimwood J."/>
            <person name="Chapman J."/>
            <person name="Prochnik S."/>
            <person name="Shu S."/>
            <person name="Rokhsar D."/>
            <person name="Schmutz J."/>
            <person name="Weigel D."/>
            <person name="Wright S.I."/>
        </authorList>
    </citation>
    <scope>NUCLEOTIDE SEQUENCE [LARGE SCALE GENOMIC DNA]</scope>
    <source>
        <strain evidence="7">cv. Monte Gargano</strain>
    </source>
</reference>
<dbReference type="eggNOG" id="ENOG502SGI7">
    <property type="taxonomic scope" value="Eukaryota"/>
</dbReference>
<evidence type="ECO:0000256" key="2">
    <source>
        <dbReference type="ARBA" id="ARBA00022737"/>
    </source>
</evidence>
<evidence type="ECO:0000313" key="6">
    <source>
        <dbReference type="EMBL" id="EOA39219.1"/>
    </source>
</evidence>
<dbReference type="PANTHER" id="PTHR32410:SF153">
    <property type="entry name" value="CHP-RICH ZINC FINGER PROTEIN-LIKE-RELATED"/>
    <property type="match status" value="1"/>
</dbReference>
<dbReference type="PANTHER" id="PTHR32410">
    <property type="entry name" value="CYSTEINE/HISTIDINE-RICH C1 DOMAIN FAMILY PROTEIN"/>
    <property type="match status" value="1"/>
</dbReference>